<dbReference type="eggNOG" id="COG1940">
    <property type="taxonomic scope" value="Bacteria"/>
</dbReference>
<feature type="domain" description="HTH crp-type" evidence="4">
    <location>
        <begin position="23"/>
        <end position="79"/>
    </location>
</feature>
<dbReference type="Pfam" id="PF13412">
    <property type="entry name" value="HTH_24"/>
    <property type="match status" value="1"/>
</dbReference>
<dbReference type="InterPro" id="IPR000600">
    <property type="entry name" value="ROK"/>
</dbReference>
<proteinExistence type="inferred from homology"/>
<keyword evidence="3" id="KW-0859">Xylose metabolism</keyword>
<dbReference type="SUPFAM" id="SSF53067">
    <property type="entry name" value="Actin-like ATPase domain"/>
    <property type="match status" value="1"/>
</dbReference>
<dbReference type="HOGENOM" id="CLU_036604_13_5_9"/>
<gene>
    <name evidence="5" type="ordered locus">Mahau_0766</name>
</gene>
<dbReference type="eggNOG" id="COG1846">
    <property type="taxonomic scope" value="Bacteria"/>
</dbReference>
<dbReference type="GO" id="GO:0006355">
    <property type="term" value="P:regulation of DNA-templated transcription"/>
    <property type="evidence" value="ECO:0007669"/>
    <property type="project" value="InterPro"/>
</dbReference>
<sequence>MSIRMSNVNNEAMKKINLSLVLNAIWENEPISRRDLAKLTGLTPSSITNIIKQLMRDGVLIETGVGESNGGRKPVMLHINGQSGYIIGIELTFYHITGIMVDMRAKKVGKLVEDTRLKDGKEAVIGRIIDVIDKLINDVGIKREKVLGIGISAPGPYDHERGVLINPPNFPGWHNVPIVDIIQSKFNIPTYLEKETQAAALAEWWFGGAKNCDSLFAISINKVGLGGGMIINGEVYHGFFDGAGDLGHMIIDMDGVQCTCGSYGCLEAMATGLYIQHYVVSEIKRGRKSSIYKSGSDADDIEIDAIFEAANSGDPLCMEALDKAAYNLGIGIGNIINVCSPDVIVIGGEIPALYPQYVQKAVITVHGRAYPGYNKDVRILPATFGQEMGAIGAISLVFHNIFKILP</sequence>
<dbReference type="KEGG" id="mas:Mahau_0766"/>
<dbReference type="EMBL" id="CP002360">
    <property type="protein sequence ID" value="AEE95965.1"/>
    <property type="molecule type" value="Genomic_DNA"/>
</dbReference>
<dbReference type="InterPro" id="IPR043129">
    <property type="entry name" value="ATPase_NBD"/>
</dbReference>
<accession>F4A162</accession>
<evidence type="ECO:0000259" key="4">
    <source>
        <dbReference type="SMART" id="SM00419"/>
    </source>
</evidence>
<reference evidence="6" key="1">
    <citation type="submission" date="2010-11" db="EMBL/GenBank/DDBJ databases">
        <title>The complete genome of Mahella australiensis DSM 15567.</title>
        <authorList>
            <consortium name="US DOE Joint Genome Institute (JGI-PGF)"/>
            <person name="Lucas S."/>
            <person name="Copeland A."/>
            <person name="Lapidus A."/>
            <person name="Bruce D."/>
            <person name="Goodwin L."/>
            <person name="Pitluck S."/>
            <person name="Kyrpides N."/>
            <person name="Mavromatis K."/>
            <person name="Pagani I."/>
            <person name="Ivanova N."/>
            <person name="Teshima H."/>
            <person name="Brettin T."/>
            <person name="Detter J.C."/>
            <person name="Han C."/>
            <person name="Tapia R."/>
            <person name="Land M."/>
            <person name="Hauser L."/>
            <person name="Markowitz V."/>
            <person name="Cheng J.-F."/>
            <person name="Hugenholtz P."/>
            <person name="Woyke T."/>
            <person name="Wu D."/>
            <person name="Spring S."/>
            <person name="Pukall R."/>
            <person name="Steenblock K."/>
            <person name="Schneider S."/>
            <person name="Klenk H.-P."/>
            <person name="Eisen J.A."/>
        </authorList>
    </citation>
    <scope>NUCLEOTIDE SEQUENCE [LARGE SCALE GENOMIC DNA]</scope>
    <source>
        <strain evidence="6">DSM 15567 / CIP 107919 / 50-1 BON</strain>
    </source>
</reference>
<dbReference type="SUPFAM" id="SSF46785">
    <property type="entry name" value="Winged helix' DNA-binding domain"/>
    <property type="match status" value="1"/>
</dbReference>
<dbReference type="OrthoDB" id="9810372at2"/>
<dbReference type="GO" id="GO:0003677">
    <property type="term" value="F:DNA binding"/>
    <property type="evidence" value="ECO:0007669"/>
    <property type="project" value="InterPro"/>
</dbReference>
<evidence type="ECO:0000256" key="2">
    <source>
        <dbReference type="ARBA" id="ARBA00006479"/>
    </source>
</evidence>
<keyword evidence="3" id="KW-0119">Carbohydrate metabolism</keyword>
<name>F4A162_MAHA5</name>
<dbReference type="STRING" id="697281.Mahau_0766"/>
<protein>
    <submittedName>
        <fullName evidence="5">ROK family protein</fullName>
    </submittedName>
</protein>
<dbReference type="GO" id="GO:0042732">
    <property type="term" value="P:D-xylose metabolic process"/>
    <property type="evidence" value="ECO:0007669"/>
    <property type="project" value="UniProtKB-KW"/>
</dbReference>
<dbReference type="Gene3D" id="1.10.10.10">
    <property type="entry name" value="Winged helix-like DNA-binding domain superfamily/Winged helix DNA-binding domain"/>
    <property type="match status" value="1"/>
</dbReference>
<dbReference type="Proteomes" id="UP000008457">
    <property type="component" value="Chromosome"/>
</dbReference>
<dbReference type="InterPro" id="IPR036388">
    <property type="entry name" value="WH-like_DNA-bd_sf"/>
</dbReference>
<evidence type="ECO:0000256" key="3">
    <source>
        <dbReference type="ARBA" id="ARBA00022629"/>
    </source>
</evidence>
<reference evidence="5 6" key="2">
    <citation type="journal article" date="2011" name="Stand. Genomic Sci.">
        <title>Complete genome sequence of Mahella australiensis type strain (50-1 BON).</title>
        <authorList>
            <person name="Sikorski J."/>
            <person name="Teshima H."/>
            <person name="Nolan M."/>
            <person name="Lucas S."/>
            <person name="Hammon N."/>
            <person name="Deshpande S."/>
            <person name="Cheng J.F."/>
            <person name="Pitluck S."/>
            <person name="Liolios K."/>
            <person name="Pagani I."/>
            <person name="Ivanova N."/>
            <person name="Huntemann M."/>
            <person name="Mavromatis K."/>
            <person name="Ovchinikova G."/>
            <person name="Pati A."/>
            <person name="Tapia R."/>
            <person name="Han C."/>
            <person name="Goodwin L."/>
            <person name="Chen A."/>
            <person name="Palaniappan K."/>
            <person name="Land M."/>
            <person name="Hauser L."/>
            <person name="Ngatchou-Djao O.D."/>
            <person name="Rohde M."/>
            <person name="Pukall R."/>
            <person name="Spring S."/>
            <person name="Abt B."/>
            <person name="Goker M."/>
            <person name="Detter J.C."/>
            <person name="Woyke T."/>
            <person name="Bristow J."/>
            <person name="Markowitz V."/>
            <person name="Hugenholtz P."/>
            <person name="Eisen J.A."/>
            <person name="Kyrpides N.C."/>
            <person name="Klenk H.P."/>
            <person name="Lapidus A."/>
        </authorList>
    </citation>
    <scope>NUCLEOTIDE SEQUENCE [LARGE SCALE GENOMIC DNA]</scope>
    <source>
        <strain evidence="6">DSM 15567 / CIP 107919 / 50-1 BON</strain>
    </source>
</reference>
<dbReference type="Gene3D" id="3.30.420.40">
    <property type="match status" value="2"/>
</dbReference>
<comment type="similarity">
    <text evidence="2">Belongs to the ROK (NagC/XylR) family.</text>
</comment>
<keyword evidence="6" id="KW-1185">Reference proteome</keyword>
<evidence type="ECO:0000313" key="5">
    <source>
        <dbReference type="EMBL" id="AEE95965.1"/>
    </source>
</evidence>
<dbReference type="PANTHER" id="PTHR18964">
    <property type="entry name" value="ROK (REPRESSOR, ORF, KINASE) FAMILY"/>
    <property type="match status" value="1"/>
</dbReference>
<evidence type="ECO:0000256" key="1">
    <source>
        <dbReference type="ARBA" id="ARBA00002486"/>
    </source>
</evidence>
<dbReference type="SMART" id="SM00419">
    <property type="entry name" value="HTH_CRP"/>
    <property type="match status" value="1"/>
</dbReference>
<dbReference type="PANTHER" id="PTHR18964:SF149">
    <property type="entry name" value="BIFUNCTIONAL UDP-N-ACETYLGLUCOSAMINE 2-EPIMERASE_N-ACETYLMANNOSAMINE KINASE"/>
    <property type="match status" value="1"/>
</dbReference>
<comment type="function">
    <text evidence="1">Transcriptional repressor of xylose-utilizing enzymes.</text>
</comment>
<evidence type="ECO:0000313" key="6">
    <source>
        <dbReference type="Proteomes" id="UP000008457"/>
    </source>
</evidence>
<dbReference type="AlphaFoldDB" id="F4A162"/>
<organism evidence="5 6">
    <name type="scientific">Mahella australiensis (strain DSM 15567 / CIP 107919 / 50-1 BON)</name>
    <dbReference type="NCBI Taxonomy" id="697281"/>
    <lineage>
        <taxon>Bacteria</taxon>
        <taxon>Bacillati</taxon>
        <taxon>Bacillota</taxon>
        <taxon>Clostridia</taxon>
        <taxon>Thermoanaerobacterales</taxon>
        <taxon>Thermoanaerobacterales Family IV. Incertae Sedis</taxon>
        <taxon>Mahella</taxon>
    </lineage>
</organism>
<dbReference type="InterPro" id="IPR012318">
    <property type="entry name" value="HTH_CRP"/>
</dbReference>
<dbReference type="InterPro" id="IPR036390">
    <property type="entry name" value="WH_DNA-bd_sf"/>
</dbReference>
<dbReference type="Pfam" id="PF00480">
    <property type="entry name" value="ROK"/>
    <property type="match status" value="1"/>
</dbReference>
<dbReference type="RefSeq" id="WP_013780395.1">
    <property type="nucleotide sequence ID" value="NC_015520.1"/>
</dbReference>